<dbReference type="SUPFAM" id="SSF111331">
    <property type="entry name" value="NAD kinase/diacylglycerol kinase-like"/>
    <property type="match status" value="1"/>
</dbReference>
<dbReference type="GO" id="GO:0005524">
    <property type="term" value="F:ATP binding"/>
    <property type="evidence" value="ECO:0007669"/>
    <property type="project" value="UniProtKB-KW"/>
</dbReference>
<dbReference type="InterPro" id="IPR017437">
    <property type="entry name" value="ATP-NAD_kinase_PpnK-typ_C"/>
</dbReference>
<evidence type="ECO:0000256" key="3">
    <source>
        <dbReference type="ARBA" id="ARBA00022777"/>
    </source>
</evidence>
<dbReference type="GO" id="GO:0046872">
    <property type="term" value="F:metal ion binding"/>
    <property type="evidence" value="ECO:0007669"/>
    <property type="project" value="UniProtKB-UniRule"/>
</dbReference>
<evidence type="ECO:0000256" key="5">
    <source>
        <dbReference type="ARBA" id="ARBA00022857"/>
    </source>
</evidence>
<keyword evidence="8" id="KW-0963">Cytoplasm</keyword>
<dbReference type="InterPro" id="IPR016064">
    <property type="entry name" value="NAD/diacylglycerol_kinase_sf"/>
</dbReference>
<keyword evidence="3 8" id="KW-0418">Kinase</keyword>
<feature type="binding site" evidence="8">
    <location>
        <position position="147"/>
    </location>
    <ligand>
        <name>NAD(+)</name>
        <dbReference type="ChEBI" id="CHEBI:57540"/>
    </ligand>
</feature>
<feature type="binding site" evidence="8">
    <location>
        <begin position="120"/>
        <end position="121"/>
    </location>
    <ligand>
        <name>NAD(+)</name>
        <dbReference type="ChEBI" id="CHEBI:57540"/>
    </ligand>
</feature>
<evidence type="ECO:0000256" key="7">
    <source>
        <dbReference type="ARBA" id="ARBA00047925"/>
    </source>
</evidence>
<comment type="function">
    <text evidence="8">Involved in the regulation of the intracellular balance of NAD and NADP, and is a key enzyme in the biosynthesis of NADP. Catalyzes specifically the phosphorylation on 2'-hydroxyl of the adenosine moiety of NAD to yield NADP.</text>
</comment>
<dbReference type="Pfam" id="PF20143">
    <property type="entry name" value="NAD_kinase_C"/>
    <property type="match status" value="1"/>
</dbReference>
<dbReference type="AlphaFoldDB" id="A0A6V7R6C8"/>
<evidence type="ECO:0000256" key="1">
    <source>
        <dbReference type="ARBA" id="ARBA00022679"/>
    </source>
</evidence>
<evidence type="ECO:0000256" key="8">
    <source>
        <dbReference type="HAMAP-Rule" id="MF_00361"/>
    </source>
</evidence>
<dbReference type="HAMAP" id="MF_00361">
    <property type="entry name" value="NAD_kinase"/>
    <property type="match status" value="1"/>
</dbReference>
<feature type="binding site" evidence="8">
    <location>
        <begin position="160"/>
        <end position="165"/>
    </location>
    <ligand>
        <name>NAD(+)</name>
        <dbReference type="ChEBI" id="CHEBI:57540"/>
    </ligand>
</feature>
<dbReference type="Pfam" id="PF01513">
    <property type="entry name" value="NAD_kinase"/>
    <property type="match status" value="1"/>
</dbReference>
<feature type="binding site" evidence="8">
    <location>
        <position position="184"/>
    </location>
    <ligand>
        <name>NAD(+)</name>
        <dbReference type="ChEBI" id="CHEBI:57540"/>
    </ligand>
</feature>
<dbReference type="InterPro" id="IPR002504">
    <property type="entry name" value="NADK"/>
</dbReference>
<protein>
    <recommendedName>
        <fullName evidence="8">NAD kinase</fullName>
        <ecNumber evidence="8">2.7.1.23</ecNumber>
    </recommendedName>
    <alternativeName>
        <fullName evidence="8">ATP-dependent NAD kinase</fullName>
    </alternativeName>
</protein>
<dbReference type="PANTHER" id="PTHR20275">
    <property type="entry name" value="NAD KINASE"/>
    <property type="match status" value="1"/>
</dbReference>
<gene>
    <name evidence="9" type="primary">ppnK_1</name>
    <name evidence="8" type="synonym">nadK</name>
    <name evidence="9" type="ORF">JEOSCH030_00500</name>
</gene>
<sequence>MHFQIISRRDEISSELQKKMIERLIDAGMALNEESPELVISIGGDGTLLSAFHKYQHRLKETCFVGVHTGHLGFYADWNPEEVDELIDLIIKENFDVIEYPLVETKVICADKTHEFLSLNESTLKMPRGTTLVIDVSLRKGLFERFRGDGICISTPSGSTAYNKSLGGAIIHPSFRAMQLTEIASLNNRVFRTVGSPMVFPDTHFVRITTTTEAPHAVTVDHLHFEIDGIEEIEYRVAKDTIRFARFRPFPFWQRVRESFISN</sequence>
<accession>A0A6V7R6C8</accession>
<feature type="binding site" evidence="8">
    <location>
        <begin position="45"/>
        <end position="46"/>
    </location>
    <ligand>
        <name>NAD(+)</name>
        <dbReference type="ChEBI" id="CHEBI:57540"/>
    </ligand>
</feature>
<organism evidence="9 10">
    <name type="scientific">Phocicoccus schoeneichii</name>
    <dbReference type="NCBI Taxonomy" id="1812261"/>
    <lineage>
        <taxon>Bacteria</taxon>
        <taxon>Bacillati</taxon>
        <taxon>Bacillota</taxon>
        <taxon>Bacilli</taxon>
        <taxon>Bacillales</taxon>
        <taxon>Salinicoccaceae</taxon>
        <taxon>Phocicoccus</taxon>
    </lineage>
</organism>
<dbReference type="Proteomes" id="UP000521032">
    <property type="component" value="Unassembled WGS sequence"/>
</dbReference>
<dbReference type="GO" id="GO:0051287">
    <property type="term" value="F:NAD binding"/>
    <property type="evidence" value="ECO:0007669"/>
    <property type="project" value="UniProtKB-ARBA"/>
</dbReference>
<evidence type="ECO:0000313" key="10">
    <source>
        <dbReference type="Proteomes" id="UP000521032"/>
    </source>
</evidence>
<comment type="catalytic activity">
    <reaction evidence="7 8">
        <text>NAD(+) + ATP = ADP + NADP(+) + H(+)</text>
        <dbReference type="Rhea" id="RHEA:18629"/>
        <dbReference type="ChEBI" id="CHEBI:15378"/>
        <dbReference type="ChEBI" id="CHEBI:30616"/>
        <dbReference type="ChEBI" id="CHEBI:57540"/>
        <dbReference type="ChEBI" id="CHEBI:58349"/>
        <dbReference type="ChEBI" id="CHEBI:456216"/>
        <dbReference type="EC" id="2.7.1.23"/>
    </reaction>
</comment>
<evidence type="ECO:0000256" key="4">
    <source>
        <dbReference type="ARBA" id="ARBA00022840"/>
    </source>
</evidence>
<keyword evidence="1 8" id="KW-0808">Transferase</keyword>
<name>A0A6V7R6C8_9BACL</name>
<evidence type="ECO:0000256" key="6">
    <source>
        <dbReference type="ARBA" id="ARBA00023027"/>
    </source>
</evidence>
<dbReference type="EMBL" id="CAJEWE010000006">
    <property type="protein sequence ID" value="CAD2072940.1"/>
    <property type="molecule type" value="Genomic_DNA"/>
</dbReference>
<dbReference type="EC" id="2.7.1.23" evidence="8"/>
<dbReference type="RefSeq" id="WP_186085549.1">
    <property type="nucleotide sequence ID" value="NZ_BMDB01000001.1"/>
</dbReference>
<dbReference type="Gene3D" id="3.40.50.10330">
    <property type="entry name" value="Probable inorganic polyphosphate/atp-NAD kinase, domain 1"/>
    <property type="match status" value="1"/>
</dbReference>
<evidence type="ECO:0000256" key="2">
    <source>
        <dbReference type="ARBA" id="ARBA00022741"/>
    </source>
</evidence>
<comment type="subcellular location">
    <subcellularLocation>
        <location evidence="8">Cytoplasm</location>
    </subcellularLocation>
</comment>
<dbReference type="InterPro" id="IPR017438">
    <property type="entry name" value="ATP-NAD_kinase_N"/>
</dbReference>
<dbReference type="GO" id="GO:0019674">
    <property type="term" value="P:NAD+ metabolic process"/>
    <property type="evidence" value="ECO:0007669"/>
    <property type="project" value="InterPro"/>
</dbReference>
<dbReference type="NCBIfam" id="NF003424">
    <property type="entry name" value="PRK04885.1"/>
    <property type="match status" value="1"/>
</dbReference>
<dbReference type="Gene3D" id="2.60.200.30">
    <property type="entry name" value="Probable inorganic polyphosphate/atp-NAD kinase, domain 2"/>
    <property type="match status" value="1"/>
</dbReference>
<comment type="cofactor">
    <cofactor evidence="8">
        <name>a divalent metal cation</name>
        <dbReference type="ChEBI" id="CHEBI:60240"/>
    </cofactor>
</comment>
<feature type="binding site" evidence="8">
    <location>
        <position position="149"/>
    </location>
    <ligand>
        <name>NAD(+)</name>
        <dbReference type="ChEBI" id="CHEBI:57540"/>
    </ligand>
</feature>
<keyword evidence="4 8" id="KW-0067">ATP-binding</keyword>
<reference evidence="9 10" key="1">
    <citation type="submission" date="2020-07" db="EMBL/GenBank/DDBJ databases">
        <authorList>
            <person name="Criscuolo A."/>
        </authorList>
    </citation>
    <scope>NUCLEOTIDE SEQUENCE [LARGE SCALE GENOMIC DNA]</scope>
    <source>
        <strain evidence="10">CIP 111030</strain>
    </source>
</reference>
<evidence type="ECO:0000313" key="9">
    <source>
        <dbReference type="EMBL" id="CAD2072940.1"/>
    </source>
</evidence>
<dbReference type="PANTHER" id="PTHR20275:SF0">
    <property type="entry name" value="NAD KINASE"/>
    <property type="match status" value="1"/>
</dbReference>
<keyword evidence="2 8" id="KW-0547">Nucleotide-binding</keyword>
<keyword evidence="5 8" id="KW-0521">NADP</keyword>
<dbReference type="GO" id="GO:0006741">
    <property type="term" value="P:NADP+ biosynthetic process"/>
    <property type="evidence" value="ECO:0007669"/>
    <property type="project" value="UniProtKB-UniRule"/>
</dbReference>
<comment type="caution">
    <text evidence="9">The sequence shown here is derived from an EMBL/GenBank/DDBJ whole genome shotgun (WGS) entry which is preliminary data.</text>
</comment>
<keyword evidence="6 8" id="KW-0520">NAD</keyword>
<comment type="similarity">
    <text evidence="8">Belongs to the NAD kinase family.</text>
</comment>
<keyword evidence="10" id="KW-1185">Reference proteome</keyword>
<feature type="active site" description="Proton acceptor" evidence="8">
    <location>
        <position position="45"/>
    </location>
</feature>
<dbReference type="GO" id="GO:0003951">
    <property type="term" value="F:NAD+ kinase activity"/>
    <property type="evidence" value="ECO:0007669"/>
    <property type="project" value="UniProtKB-UniRule"/>
</dbReference>
<proteinExistence type="inferred from homology"/>
<comment type="caution">
    <text evidence="8">Lacks conserved residue(s) required for the propagation of feature annotation.</text>
</comment>
<dbReference type="GO" id="GO:0005737">
    <property type="term" value="C:cytoplasm"/>
    <property type="evidence" value="ECO:0007669"/>
    <property type="project" value="UniProtKB-SubCell"/>
</dbReference>